<sequence>MSFLTPWLRSTQRRHHHHFNLLHLFQTGTKPNSIPFPLPFQSESNKTFLRLFVIGRDHHHESSLSSRWGSPKAPVRINPFLLPSRPDRLVFHSKRFVPISSFKRDLSSNVRPSPRPNDRDGSNGQVGEEGGKEVVEDPNCVKEVMGVGISSSSSAISPDDSIGTDQKPSTPLSEDILTIPNLLTMSRLLITPYIGYLVAQHQLGTALILLCFAGTTDLLDGQIARRTGKQTVFGSIADPAADKALMTTMVICLGAGGMMPWALVAVILSRDLALVVSAFFVRFRTLEKPRTLKRYFDPRLPSATVVPTTISKYNTFLQLALVASLVAFHFVFGEEEEEEEEEGKAWWRKKVDLFVKGLMVVVTVTTLWSGLGYLGGAGSKKVLANRLRERTESIKKRVKKEA</sequence>
<gene>
    <name evidence="1" type="ORF">IE53DRAFT_387991</name>
</gene>
<accession>A0ACD0NV82</accession>
<protein>
    <submittedName>
        <fullName evidence="1">Uncharacterized protein</fullName>
    </submittedName>
</protein>
<dbReference type="EMBL" id="KZ820009">
    <property type="protein sequence ID" value="PWN49758.1"/>
    <property type="molecule type" value="Genomic_DNA"/>
</dbReference>
<dbReference type="Proteomes" id="UP000245626">
    <property type="component" value="Unassembled WGS sequence"/>
</dbReference>
<proteinExistence type="predicted"/>
<keyword evidence="2" id="KW-1185">Reference proteome</keyword>
<organism evidence="1 2">
    <name type="scientific">Violaceomyces palustris</name>
    <dbReference type="NCBI Taxonomy" id="1673888"/>
    <lineage>
        <taxon>Eukaryota</taxon>
        <taxon>Fungi</taxon>
        <taxon>Dikarya</taxon>
        <taxon>Basidiomycota</taxon>
        <taxon>Ustilaginomycotina</taxon>
        <taxon>Ustilaginomycetes</taxon>
        <taxon>Violaceomycetales</taxon>
        <taxon>Violaceomycetaceae</taxon>
        <taxon>Violaceomyces</taxon>
    </lineage>
</organism>
<reference evidence="1 2" key="1">
    <citation type="journal article" date="2018" name="Mol. Biol. Evol.">
        <title>Broad Genomic Sampling Reveals a Smut Pathogenic Ancestry of the Fungal Clade Ustilaginomycotina.</title>
        <authorList>
            <person name="Kijpornyongpan T."/>
            <person name="Mondo S.J."/>
            <person name="Barry K."/>
            <person name="Sandor L."/>
            <person name="Lee J."/>
            <person name="Lipzen A."/>
            <person name="Pangilinan J."/>
            <person name="LaButti K."/>
            <person name="Hainaut M."/>
            <person name="Henrissat B."/>
            <person name="Grigoriev I.V."/>
            <person name="Spatafora J.W."/>
            <person name="Aime M.C."/>
        </authorList>
    </citation>
    <scope>NUCLEOTIDE SEQUENCE [LARGE SCALE GENOMIC DNA]</scope>
    <source>
        <strain evidence="1 2">SA 807</strain>
    </source>
</reference>
<evidence type="ECO:0000313" key="1">
    <source>
        <dbReference type="EMBL" id="PWN49758.1"/>
    </source>
</evidence>
<name>A0ACD0NV82_9BASI</name>
<evidence type="ECO:0000313" key="2">
    <source>
        <dbReference type="Proteomes" id="UP000245626"/>
    </source>
</evidence>